<dbReference type="GO" id="GO:0005524">
    <property type="term" value="F:ATP binding"/>
    <property type="evidence" value="ECO:0007669"/>
    <property type="project" value="UniProtKB-KW"/>
</dbReference>
<dbReference type="InterPro" id="IPR010929">
    <property type="entry name" value="PDR_CDR_ABC"/>
</dbReference>
<dbReference type="SMART" id="SM00382">
    <property type="entry name" value="AAA"/>
    <property type="match status" value="2"/>
</dbReference>
<dbReference type="InterPro" id="IPR043926">
    <property type="entry name" value="ABCG_dom"/>
</dbReference>
<evidence type="ECO:0000259" key="10">
    <source>
        <dbReference type="PROSITE" id="PS50893"/>
    </source>
</evidence>
<feature type="transmembrane region" description="Helical" evidence="9">
    <location>
        <begin position="1371"/>
        <end position="1392"/>
    </location>
</feature>
<feature type="transmembrane region" description="Helical" evidence="9">
    <location>
        <begin position="562"/>
        <end position="582"/>
    </location>
</feature>
<feature type="transmembrane region" description="Helical" evidence="9">
    <location>
        <begin position="1093"/>
        <end position="1114"/>
    </location>
</feature>
<dbReference type="Pfam" id="PF00005">
    <property type="entry name" value="ABC_tran"/>
    <property type="match status" value="2"/>
</dbReference>
<keyword evidence="7 9" id="KW-1133">Transmembrane helix</keyword>
<dbReference type="PROSITE" id="PS50893">
    <property type="entry name" value="ABC_TRANSPORTER_2"/>
    <property type="match status" value="2"/>
</dbReference>
<organism evidence="11 12">
    <name type="scientific">Stachybotrys chlorohalonatus (strain IBT 40285)</name>
    <dbReference type="NCBI Taxonomy" id="1283841"/>
    <lineage>
        <taxon>Eukaryota</taxon>
        <taxon>Fungi</taxon>
        <taxon>Dikarya</taxon>
        <taxon>Ascomycota</taxon>
        <taxon>Pezizomycotina</taxon>
        <taxon>Sordariomycetes</taxon>
        <taxon>Hypocreomycetidae</taxon>
        <taxon>Hypocreales</taxon>
        <taxon>Stachybotryaceae</taxon>
        <taxon>Stachybotrys</taxon>
    </lineage>
</organism>
<dbReference type="GO" id="GO:0016020">
    <property type="term" value="C:membrane"/>
    <property type="evidence" value="ECO:0007669"/>
    <property type="project" value="UniProtKB-SubCell"/>
</dbReference>
<dbReference type="Pfam" id="PF06422">
    <property type="entry name" value="PDR_CDR"/>
    <property type="match status" value="1"/>
</dbReference>
<evidence type="ECO:0000256" key="4">
    <source>
        <dbReference type="ARBA" id="ARBA00022692"/>
    </source>
</evidence>
<evidence type="ECO:0000256" key="7">
    <source>
        <dbReference type="ARBA" id="ARBA00022989"/>
    </source>
</evidence>
<dbReference type="SUPFAM" id="SSF52540">
    <property type="entry name" value="P-loop containing nucleoside triphosphate hydrolases"/>
    <property type="match status" value="2"/>
</dbReference>
<dbReference type="InterPro" id="IPR013525">
    <property type="entry name" value="ABC2_TM"/>
</dbReference>
<dbReference type="Pfam" id="PF01061">
    <property type="entry name" value="ABC2_membrane"/>
    <property type="match status" value="2"/>
</dbReference>
<evidence type="ECO:0000256" key="2">
    <source>
        <dbReference type="ARBA" id="ARBA00006012"/>
    </source>
</evidence>
<feature type="domain" description="ABC transporter" evidence="10">
    <location>
        <begin position="72"/>
        <end position="315"/>
    </location>
</feature>
<feature type="transmembrane region" description="Helical" evidence="9">
    <location>
        <begin position="533"/>
        <end position="550"/>
    </location>
</feature>
<feature type="transmembrane region" description="Helical" evidence="9">
    <location>
        <begin position="1167"/>
        <end position="1196"/>
    </location>
</feature>
<keyword evidence="4 9" id="KW-0812">Transmembrane</keyword>
<evidence type="ECO:0000256" key="1">
    <source>
        <dbReference type="ARBA" id="ARBA00004141"/>
    </source>
</evidence>
<sequence>MEMHEFTSESPLRPDAAVSDDRKAAKLHDWLVAKQNQQRLQIGVSFRDLECNGLRAAAQYQLTFASALTKPLRSWLARGQQQQVRILRHVDGLVRPGEMLLVLGRPGSGCSTFLKTISGDTHGFQLGPDARINYQGIGFDRMLRDFSGERIYLAELDVHFPELSLGQTLGFAASTRRHGGLKPNSNKLSRTMAGLFGLDAAFDTPIGDAMIRGISGGEKRRTSIAEAYVGGAQLQCWDNSTRGLDSSTARQFIEVLRESTDSLQSTVAMSLYQASEGMYKCFDKVMLLYEGRQIYFGSIDEAEEYFTSMGFAKPPRATTPDFLTSLTNPAERVALKGWEHRVPWSPDDFAEIWRRSPQSQALREEIELFESTYPVQPTGKQTPEAIDKLSLRTSTFPLTILEQTAICLRRANQRLFNNYAPVVATIATNAILGVILGSAFFNLDEDSGAMDRRSILLFFATMLNSFVPAFEIDLMWAQRPIVEKQHRYAFYHPFVERLASMISDLPSKLVLSFMLHLPIYFMTNLRRTSGAFMTYWFFMLVNLMAMAMLFRMIGSLSKSRDGTMTPISILTLLCVLYAGFVVPPPDMVPWFGWFRYINPVFYTYESLMINEFQDRQFLCSRTIPTGPDYEDIGTSDRLCSQVGRDADTNLVNATDYLSLRYEYTPDHLWRNVGILLAMMVAFCGVHLLAAEYVPAERSRGEVLLFQKPIKKDKVDTETGPPGVFAATLVGANTVTDTRIVTIPHFNRSSTSVFHWRGLTYEVKVGGGTRRILQGIDGWLKPGSLTVLMGPTGAGKTTLLDVLADRTSSGRVDGLVFVDGVQRADIGSFQRRMGYVQQSDFHLPTATVRETLQFGSLLRQSQDRTKHLKLKDVEDVLRTLEMESYADAIVGVPGEGLNVEQRKRLSIALEMVATPDLVLFLDEPTSGLDSQTAWSICMLMRKLVDNGQTILCTIHQPSAQIFGKFDRLMFLKDGATVYFGEIGRDAKTITDYFESRGARKCLAGENPAEWLLDITGTHSQNSDSTQAWAEDWHSSQERQAVLEQLSRLEKDTGLAARRESSTPLRENSEFAAPLSQQLFLLIQRVFRDQWRSPTYLYTKTAVCIGLSLVNGFSFYNSDRSIQGLTNLLFSLFLVCQLFSILSMLIIPRFALGRDLFEARERSSKTYSWIAFLSANIVVEMAWLTVISVPLFVCWYYPTGMYRNASDDFGMSERGGVTFLLVWLFTLWASTISQAMAAAIEQPETAIQMASLLFWLNLVFCGVLVSPTDLPGFWIFMYRVSPLTYFLEGLAIAGISGVSVACSQIERLAIPLPSGRGSCGDYLAAYVQSGGGGTILEPDSTIGPCDFCPISNADVVLHSLNMATDKARAWRNVGLMAVYVVINIIAIFGIYFLARVPRKKKAEKL</sequence>
<dbReference type="GO" id="GO:0016887">
    <property type="term" value="F:ATP hydrolysis activity"/>
    <property type="evidence" value="ECO:0007669"/>
    <property type="project" value="InterPro"/>
</dbReference>
<reference evidence="11 12" key="1">
    <citation type="journal article" date="2014" name="BMC Genomics">
        <title>Comparative genome sequencing reveals chemotype-specific gene clusters in the toxigenic black mold Stachybotrys.</title>
        <authorList>
            <person name="Semeiks J."/>
            <person name="Borek D."/>
            <person name="Otwinowski Z."/>
            <person name="Grishin N.V."/>
        </authorList>
    </citation>
    <scope>NUCLEOTIDE SEQUENCE [LARGE SCALE GENOMIC DNA]</scope>
    <source>
        <strain evidence="11 12">IBT 40285</strain>
    </source>
</reference>
<name>A0A084R218_STAC4</name>
<feature type="transmembrane region" description="Helical" evidence="9">
    <location>
        <begin position="1250"/>
        <end position="1275"/>
    </location>
</feature>
<dbReference type="InParanoid" id="A0A084R218"/>
<dbReference type="CDD" id="cd03233">
    <property type="entry name" value="ABCG_PDR_domain1"/>
    <property type="match status" value="1"/>
</dbReference>
<dbReference type="InterPro" id="IPR003593">
    <property type="entry name" value="AAA+_ATPase"/>
</dbReference>
<feature type="transmembrane region" description="Helical" evidence="9">
    <location>
        <begin position="1126"/>
        <end position="1146"/>
    </location>
</feature>
<dbReference type="InterPro" id="IPR034003">
    <property type="entry name" value="ABCG_PDR_2"/>
</dbReference>
<keyword evidence="12" id="KW-1185">Reference proteome</keyword>
<feature type="transmembrane region" description="Helical" evidence="9">
    <location>
        <begin position="498"/>
        <end position="521"/>
    </location>
</feature>
<comment type="similarity">
    <text evidence="2">Belongs to the ABC transporter superfamily. ABCG family. PDR (TC 3.A.1.205) subfamily.</text>
</comment>
<keyword evidence="5" id="KW-0547">Nucleotide-binding</keyword>
<feature type="domain" description="ABC transporter" evidence="10">
    <location>
        <begin position="753"/>
        <end position="997"/>
    </location>
</feature>
<dbReference type="OMA" id="VQYQIET"/>
<dbReference type="InterPro" id="IPR034001">
    <property type="entry name" value="ABCG_PDR_1"/>
</dbReference>
<dbReference type="Proteomes" id="UP000028524">
    <property type="component" value="Unassembled WGS sequence"/>
</dbReference>
<proteinExistence type="inferred from homology"/>
<feature type="transmembrane region" description="Helical" evidence="9">
    <location>
        <begin position="419"/>
        <end position="443"/>
    </location>
</feature>
<keyword evidence="6" id="KW-0067">ATP-binding</keyword>
<dbReference type="HOGENOM" id="CLU_000604_35_0_1"/>
<evidence type="ECO:0000256" key="8">
    <source>
        <dbReference type="ARBA" id="ARBA00023136"/>
    </source>
</evidence>
<evidence type="ECO:0000256" key="3">
    <source>
        <dbReference type="ARBA" id="ARBA00022448"/>
    </source>
</evidence>
<comment type="subcellular location">
    <subcellularLocation>
        <location evidence="1">Membrane</location>
        <topology evidence="1">Multi-pass membrane protein</topology>
    </subcellularLocation>
</comment>
<dbReference type="OrthoDB" id="245989at2759"/>
<evidence type="ECO:0000313" key="11">
    <source>
        <dbReference type="EMBL" id="KFA70253.1"/>
    </source>
</evidence>
<dbReference type="CDD" id="cd03232">
    <property type="entry name" value="ABCG_PDR_domain2"/>
    <property type="match status" value="1"/>
</dbReference>
<dbReference type="FunFam" id="3.40.50.300:FF:000054">
    <property type="entry name" value="ABC multidrug transporter atrF"/>
    <property type="match status" value="1"/>
</dbReference>
<dbReference type="InterPro" id="IPR003439">
    <property type="entry name" value="ABC_transporter-like_ATP-bd"/>
</dbReference>
<dbReference type="EMBL" id="KL659254">
    <property type="protein sequence ID" value="KFA70253.1"/>
    <property type="molecule type" value="Genomic_DNA"/>
</dbReference>
<keyword evidence="3" id="KW-0813">Transport</keyword>
<evidence type="ECO:0000256" key="6">
    <source>
        <dbReference type="ARBA" id="ARBA00022840"/>
    </source>
</evidence>
<evidence type="ECO:0000313" key="12">
    <source>
        <dbReference type="Proteomes" id="UP000028524"/>
    </source>
</evidence>
<evidence type="ECO:0000256" key="5">
    <source>
        <dbReference type="ARBA" id="ARBA00022741"/>
    </source>
</evidence>
<dbReference type="Gene3D" id="3.40.50.300">
    <property type="entry name" value="P-loop containing nucleotide triphosphate hydrolases"/>
    <property type="match status" value="2"/>
</dbReference>
<feature type="transmembrane region" description="Helical" evidence="9">
    <location>
        <begin position="455"/>
        <end position="477"/>
    </location>
</feature>
<evidence type="ECO:0000256" key="9">
    <source>
        <dbReference type="SAM" id="Phobius"/>
    </source>
</evidence>
<keyword evidence="8 9" id="KW-0472">Membrane</keyword>
<accession>A0A084R218</accession>
<dbReference type="PANTHER" id="PTHR19241">
    <property type="entry name" value="ATP-BINDING CASSETTE TRANSPORTER"/>
    <property type="match status" value="1"/>
</dbReference>
<protein>
    <recommendedName>
        <fullName evidence="10">ABC transporter domain-containing protein</fullName>
    </recommendedName>
</protein>
<dbReference type="STRING" id="1283841.A0A084R218"/>
<feature type="transmembrane region" description="Helical" evidence="9">
    <location>
        <begin position="1216"/>
        <end position="1238"/>
    </location>
</feature>
<feature type="transmembrane region" description="Helical" evidence="9">
    <location>
        <begin position="668"/>
        <end position="689"/>
    </location>
</feature>
<gene>
    <name evidence="11" type="ORF">S40285_07896</name>
</gene>
<dbReference type="GO" id="GO:0140359">
    <property type="term" value="F:ABC-type transporter activity"/>
    <property type="evidence" value="ECO:0007669"/>
    <property type="project" value="InterPro"/>
</dbReference>
<dbReference type="InterPro" id="IPR027417">
    <property type="entry name" value="P-loop_NTPase"/>
</dbReference>
<dbReference type="Pfam" id="PF19055">
    <property type="entry name" value="ABC2_membrane_7"/>
    <property type="match status" value="1"/>
</dbReference>